<keyword evidence="2" id="KW-0479">Metal-binding</keyword>
<dbReference type="CDD" id="cd07067">
    <property type="entry name" value="HP_PGM_like"/>
    <property type="match status" value="1"/>
</dbReference>
<dbReference type="InterPro" id="IPR029033">
    <property type="entry name" value="His_PPase_superfam"/>
</dbReference>
<dbReference type="Proteomes" id="UP000004703">
    <property type="component" value="Chromosome"/>
</dbReference>
<evidence type="ECO:0000313" key="7">
    <source>
        <dbReference type="Proteomes" id="UP000004703"/>
    </source>
</evidence>
<comment type="cofactor">
    <cofactor evidence="1">
        <name>Mg(2+)</name>
        <dbReference type="ChEBI" id="CHEBI:18420"/>
    </cofactor>
</comment>
<dbReference type="SUPFAM" id="SSF53254">
    <property type="entry name" value="Phosphoglycerate mutase-like"/>
    <property type="match status" value="1"/>
</dbReference>
<keyword evidence="4" id="KW-0460">Magnesium</keyword>
<proteinExistence type="predicted"/>
<evidence type="ECO:0000259" key="5">
    <source>
        <dbReference type="PROSITE" id="PS51462"/>
    </source>
</evidence>
<name>A0A5E8H2K9_ROSAD</name>
<dbReference type="InterPro" id="IPR000086">
    <property type="entry name" value="NUDIX_hydrolase_dom"/>
</dbReference>
<dbReference type="Gene3D" id="3.90.79.10">
    <property type="entry name" value="Nucleoside Triphosphate Pyrophosphohydrolase"/>
    <property type="match status" value="1"/>
</dbReference>
<organism evidence="6 7">
    <name type="scientific">Roseibium alexandrii (strain DSM 17067 / NCIMB 14079 / DFL-11)</name>
    <name type="common">Labrenzia alexandrii</name>
    <dbReference type="NCBI Taxonomy" id="244592"/>
    <lineage>
        <taxon>Bacteria</taxon>
        <taxon>Pseudomonadati</taxon>
        <taxon>Pseudomonadota</taxon>
        <taxon>Alphaproteobacteria</taxon>
        <taxon>Hyphomicrobiales</taxon>
        <taxon>Stappiaceae</taxon>
        <taxon>Roseibium</taxon>
    </lineage>
</organism>
<accession>A0A5E8H2K9</accession>
<dbReference type="InterPro" id="IPR047198">
    <property type="entry name" value="DDP-like_NUDIX"/>
</dbReference>
<keyword evidence="3 6" id="KW-0378">Hydrolase</keyword>
<feature type="domain" description="Nudix hydrolase" evidence="5">
    <location>
        <begin position="168"/>
        <end position="295"/>
    </location>
</feature>
<dbReference type="GO" id="GO:0046872">
    <property type="term" value="F:metal ion binding"/>
    <property type="evidence" value="ECO:0007669"/>
    <property type="project" value="UniProtKB-KW"/>
</dbReference>
<comment type="caution">
    <text evidence="6">The sequence shown here is derived from an EMBL/GenBank/DDBJ whole genome shotgun (WGS) entry which is preliminary data.</text>
</comment>
<dbReference type="PANTHER" id="PTHR12629:SF0">
    <property type="entry name" value="DIPHOSPHOINOSITOL-POLYPHOSPHATE DIPHOSPHATASE"/>
    <property type="match status" value="1"/>
</dbReference>
<evidence type="ECO:0000256" key="2">
    <source>
        <dbReference type="ARBA" id="ARBA00022723"/>
    </source>
</evidence>
<sequence length="295" mass="31890">MRKMATELLLLCAGAGAKNWDGAEPDRPLRTKGKRQAQKIGAWMGQHGLLPGKTLTSTDERAMATAQKALKAGGWSAQGVVQSPDLTKGVMPAIADEDRVLLVASKNTVADLISALGVHESLSPGVLVHLEKTHAGTEICKVIDPQDLPDLFPYPGPDGPELRERPAYYYTQSAVIPFRRTPEGKEILITGSSSGRHWVVPKGIVDPGLSPAESAKVEAREEAGVEGAVSDQPLGTFTYEKWGAVCRVEVFAMEVTRILPADAWEESHRQRTWVQAETAAAMLYQKAFGPFIAQL</sequence>
<dbReference type="InterPro" id="IPR015797">
    <property type="entry name" value="NUDIX_hydrolase-like_dom_sf"/>
</dbReference>
<evidence type="ECO:0000313" key="6">
    <source>
        <dbReference type="EMBL" id="EEE46832.2"/>
    </source>
</evidence>
<dbReference type="PANTHER" id="PTHR12629">
    <property type="entry name" value="DIPHOSPHOINOSITOL POLYPHOSPHATE PHOSPHOHYDROLASE"/>
    <property type="match status" value="1"/>
</dbReference>
<evidence type="ECO:0000256" key="3">
    <source>
        <dbReference type="ARBA" id="ARBA00022801"/>
    </source>
</evidence>
<dbReference type="Pfam" id="PF00293">
    <property type="entry name" value="NUDIX"/>
    <property type="match status" value="1"/>
</dbReference>
<evidence type="ECO:0000256" key="1">
    <source>
        <dbReference type="ARBA" id="ARBA00001946"/>
    </source>
</evidence>
<dbReference type="GO" id="GO:0005737">
    <property type="term" value="C:cytoplasm"/>
    <property type="evidence" value="ECO:0007669"/>
    <property type="project" value="TreeGrafter"/>
</dbReference>
<gene>
    <name evidence="6" type="ORF">SADFL11_4121</name>
</gene>
<protein>
    <submittedName>
        <fullName evidence="6">Phosphohistidine phosphatase SixA</fullName>
        <ecNumber evidence="6">3.1.3.-</ecNumber>
    </submittedName>
</protein>
<dbReference type="Gene3D" id="3.40.50.1240">
    <property type="entry name" value="Phosphoglycerate mutase-like"/>
    <property type="match status" value="1"/>
</dbReference>
<reference evidence="6 7" key="1">
    <citation type="submission" date="2008-01" db="EMBL/GenBank/DDBJ databases">
        <authorList>
            <person name="Wagner-Dobler I."/>
            <person name="Ferriera S."/>
            <person name="Johnson J."/>
            <person name="Kravitz S."/>
            <person name="Beeson K."/>
            <person name="Sutton G."/>
            <person name="Rogers Y.-H."/>
            <person name="Friedman R."/>
            <person name="Frazier M."/>
            <person name="Venter J.C."/>
        </authorList>
    </citation>
    <scope>NUCLEOTIDE SEQUENCE [LARGE SCALE GENOMIC DNA]</scope>
    <source>
        <strain evidence="7">DSM 17067 / NCIMB 14079 / DFL-11</strain>
    </source>
</reference>
<dbReference type="SUPFAM" id="SSF55811">
    <property type="entry name" value="Nudix"/>
    <property type="match status" value="1"/>
</dbReference>
<dbReference type="GO" id="GO:0016462">
    <property type="term" value="F:pyrophosphatase activity"/>
    <property type="evidence" value="ECO:0007669"/>
    <property type="project" value="InterPro"/>
</dbReference>
<dbReference type="AlphaFoldDB" id="A0A5E8H2K9"/>
<dbReference type="CDD" id="cd04666">
    <property type="entry name" value="NUDIX_DIPP2_like_Nudt4"/>
    <property type="match status" value="1"/>
</dbReference>
<dbReference type="InterPro" id="IPR013078">
    <property type="entry name" value="His_Pase_superF_clade-1"/>
</dbReference>
<dbReference type="EC" id="3.1.3.-" evidence="6"/>
<dbReference type="RefSeq" id="WP_167578970.1">
    <property type="nucleotide sequence ID" value="NZ_CM011002.1"/>
</dbReference>
<reference evidence="6 7" key="2">
    <citation type="submission" date="2013-04" db="EMBL/GenBank/DDBJ databases">
        <authorList>
            <person name="Fiebig A."/>
            <person name="Pradella S."/>
            <person name="Wagner-Doebler I."/>
        </authorList>
    </citation>
    <scope>NUCLEOTIDE SEQUENCE [LARGE SCALE GENOMIC DNA]</scope>
    <source>
        <strain evidence="7">DSM 17067 / NCIMB 14079 / DFL-11</strain>
    </source>
</reference>
<evidence type="ECO:0000256" key="4">
    <source>
        <dbReference type="ARBA" id="ARBA00022842"/>
    </source>
</evidence>
<dbReference type="EMBL" id="ACCU02000003">
    <property type="protein sequence ID" value="EEE46832.2"/>
    <property type="molecule type" value="Genomic_DNA"/>
</dbReference>
<dbReference type="PROSITE" id="PS51462">
    <property type="entry name" value="NUDIX"/>
    <property type="match status" value="1"/>
</dbReference>